<accession>A0A6A4W6W1</accession>
<dbReference type="EMBL" id="VIIS01001131">
    <property type="protein sequence ID" value="KAF0301733.1"/>
    <property type="molecule type" value="Genomic_DNA"/>
</dbReference>
<dbReference type="Proteomes" id="UP000440578">
    <property type="component" value="Unassembled WGS sequence"/>
</dbReference>
<proteinExistence type="predicted"/>
<keyword evidence="3" id="KW-1185">Reference proteome</keyword>
<reference evidence="2 3" key="1">
    <citation type="submission" date="2019-07" db="EMBL/GenBank/DDBJ databases">
        <title>Draft genome assembly of a fouling barnacle, Amphibalanus amphitrite (Darwin, 1854): The first reference genome for Thecostraca.</title>
        <authorList>
            <person name="Kim W."/>
        </authorList>
    </citation>
    <scope>NUCLEOTIDE SEQUENCE [LARGE SCALE GENOMIC DNA]</scope>
    <source>
        <strain evidence="2">SNU_AA5</strain>
        <tissue evidence="2">Soma without cirri and trophi</tissue>
    </source>
</reference>
<evidence type="ECO:0000313" key="3">
    <source>
        <dbReference type="Proteomes" id="UP000440578"/>
    </source>
</evidence>
<sequence>MCFLRFHICTLTVHLYILRLHICSLTFHICTLTVHLYTLRLHICSLRFHIYARLLANPHSPKEADVPPPQKKKKKKKKMKRTAEDKDADEKKKRKRTTGKDADDGPLHAADVDVPPPPSSEDQRKRTTGDKDVNDIPVDAAAVVVPLDAPAVSHGDEEQAEEDTEAPPLIELPAPPSPTAGAYGGWAEYDHEGDDDGVGGAVVSTVPEAQEATDFAPLGNW</sequence>
<evidence type="ECO:0000313" key="2">
    <source>
        <dbReference type="EMBL" id="KAF0301733.1"/>
    </source>
</evidence>
<feature type="compositionally biased region" description="Low complexity" evidence="1">
    <location>
        <begin position="135"/>
        <end position="152"/>
    </location>
</feature>
<feature type="region of interest" description="Disordered" evidence="1">
    <location>
        <begin position="59"/>
        <end position="201"/>
    </location>
</feature>
<protein>
    <submittedName>
        <fullName evidence="2">Uncharacterized protein</fullName>
    </submittedName>
</protein>
<organism evidence="2 3">
    <name type="scientific">Amphibalanus amphitrite</name>
    <name type="common">Striped barnacle</name>
    <name type="synonym">Balanus amphitrite</name>
    <dbReference type="NCBI Taxonomy" id="1232801"/>
    <lineage>
        <taxon>Eukaryota</taxon>
        <taxon>Metazoa</taxon>
        <taxon>Ecdysozoa</taxon>
        <taxon>Arthropoda</taxon>
        <taxon>Crustacea</taxon>
        <taxon>Multicrustacea</taxon>
        <taxon>Cirripedia</taxon>
        <taxon>Thoracica</taxon>
        <taxon>Thoracicalcarea</taxon>
        <taxon>Balanomorpha</taxon>
        <taxon>Balanoidea</taxon>
        <taxon>Balanidae</taxon>
        <taxon>Amphibalaninae</taxon>
        <taxon>Amphibalanus</taxon>
    </lineage>
</organism>
<evidence type="ECO:0000256" key="1">
    <source>
        <dbReference type="SAM" id="MobiDB-lite"/>
    </source>
</evidence>
<name>A0A6A4W6W1_AMPAM</name>
<feature type="compositionally biased region" description="Basic and acidic residues" evidence="1">
    <location>
        <begin position="81"/>
        <end position="91"/>
    </location>
</feature>
<dbReference type="AlphaFoldDB" id="A0A6A4W6W1"/>
<comment type="caution">
    <text evidence="2">The sequence shown here is derived from an EMBL/GenBank/DDBJ whole genome shotgun (WGS) entry which is preliminary data.</text>
</comment>
<gene>
    <name evidence="2" type="ORF">FJT64_026027</name>
</gene>
<feature type="compositionally biased region" description="Basic and acidic residues" evidence="1">
    <location>
        <begin position="121"/>
        <end position="134"/>
    </location>
</feature>
<feature type="compositionally biased region" description="Basic residues" evidence="1">
    <location>
        <begin position="70"/>
        <end position="80"/>
    </location>
</feature>